<dbReference type="Proteomes" id="UP000255224">
    <property type="component" value="Unassembled WGS sequence"/>
</dbReference>
<accession>A0A376DSK4</accession>
<dbReference type="KEGG" id="ccau:EG346_15950"/>
<keyword evidence="4" id="KW-1185">Reference proteome</keyword>
<dbReference type="Proteomes" id="UP000273270">
    <property type="component" value="Chromosome"/>
</dbReference>
<dbReference type="OrthoDB" id="1270369at2"/>
<proteinExistence type="predicted"/>
<evidence type="ECO:0000313" key="4">
    <source>
        <dbReference type="Proteomes" id="UP000273270"/>
    </source>
</evidence>
<name>A0A376DSK4_CHRCU</name>
<protein>
    <submittedName>
        <fullName evidence="2">Uncharacterized protein</fullName>
    </submittedName>
</protein>
<gene>
    <name evidence="1" type="ORF">EG346_15950</name>
    <name evidence="2" type="ORF">NCTC13533_01706</name>
</gene>
<dbReference type="AlphaFoldDB" id="A0A376DSK4"/>
<reference evidence="1" key="3">
    <citation type="submission" date="2018-11" db="EMBL/GenBank/DDBJ databases">
        <title>Proposal to divide the Flavobacteriaceae and reorganize its genera based on Amino Acid Identity values calculated from whole genome sequences.</title>
        <authorList>
            <person name="Nicholson A.C."/>
            <person name="Gulvik C.A."/>
            <person name="Whitney A.M."/>
            <person name="Humrighouse B.W."/>
            <person name="Bell M."/>
            <person name="Holmes B."/>
            <person name="Steigerwalt A."/>
            <person name="Villarma A."/>
            <person name="Sheth M."/>
            <person name="Batra D."/>
            <person name="Pryor J."/>
            <person name="Bernardet J.-F."/>
            <person name="Hugo C."/>
            <person name="Kampfer P."/>
            <person name="Newman J."/>
            <person name="Mcquiston J.R."/>
        </authorList>
    </citation>
    <scope>NUCLEOTIDE SEQUENCE [LARGE SCALE GENOMIC DNA]</scope>
    <source>
        <strain evidence="1">G0188</strain>
    </source>
</reference>
<dbReference type="EMBL" id="CP033920">
    <property type="protein sequence ID" value="AZA49579.1"/>
    <property type="molecule type" value="Genomic_DNA"/>
</dbReference>
<evidence type="ECO:0000313" key="1">
    <source>
        <dbReference type="EMBL" id="AZA49579.1"/>
    </source>
</evidence>
<dbReference type="EMBL" id="UFVQ01000003">
    <property type="protein sequence ID" value="STC94878.1"/>
    <property type="molecule type" value="Genomic_DNA"/>
</dbReference>
<reference evidence="4" key="2">
    <citation type="submission" date="2018-11" db="EMBL/GenBank/DDBJ databases">
        <title>Proposal to divide the Flavobacteriaceae and reorganize its genera based on Amino Acid Identity values calculated from whole genome sequences.</title>
        <authorList>
            <person name="Nicholson A.C."/>
            <person name="Gulvik C.A."/>
            <person name="Whitney A.M."/>
            <person name="Humrighouse B.W."/>
            <person name="Bell M."/>
            <person name="Holmes B."/>
            <person name="Steigerwalt A.G."/>
            <person name="Villarma A."/>
            <person name="Sheth M."/>
            <person name="Batra D."/>
            <person name="Pryor J."/>
            <person name="Bernardet J.-F."/>
            <person name="Hugo C."/>
            <person name="Kampfer P."/>
            <person name="Newman J."/>
            <person name="McQuiston J.R."/>
        </authorList>
    </citation>
    <scope>NUCLEOTIDE SEQUENCE [LARGE SCALE GENOMIC DNA]</scope>
    <source>
        <strain evidence="4">G0188</strain>
    </source>
</reference>
<evidence type="ECO:0000313" key="3">
    <source>
        <dbReference type="Proteomes" id="UP000255224"/>
    </source>
</evidence>
<reference evidence="2 3" key="1">
    <citation type="submission" date="2018-06" db="EMBL/GenBank/DDBJ databases">
        <authorList>
            <consortium name="Pathogen Informatics"/>
            <person name="Doyle S."/>
        </authorList>
    </citation>
    <scope>NUCLEOTIDE SEQUENCE [LARGE SCALE GENOMIC DNA]</scope>
    <source>
        <strain evidence="2 3">NCTC13533</strain>
    </source>
</reference>
<dbReference type="RefSeq" id="WP_123879937.1">
    <property type="nucleotide sequence ID" value="NZ_CP033920.1"/>
</dbReference>
<evidence type="ECO:0000313" key="2">
    <source>
        <dbReference type="EMBL" id="STC94878.1"/>
    </source>
</evidence>
<sequence>MSLSERRTADIGIIEGLFVTKTLQEQAISILAETQREMKGFRSARWNKRSMSVSGDTLTYTHNINFRFLDMKARVSRSGYNPSTTRRKAGKVKKKSLPIHNKPIFRHKRYIQKRISFGFTDEIRGIFEKMAQENNLLSKTSSKN</sequence>
<organism evidence="2 3">
    <name type="scientific">Chryseobacterium carnipullorum</name>
    <dbReference type="NCBI Taxonomy" id="1124835"/>
    <lineage>
        <taxon>Bacteria</taxon>
        <taxon>Pseudomonadati</taxon>
        <taxon>Bacteroidota</taxon>
        <taxon>Flavobacteriia</taxon>
        <taxon>Flavobacteriales</taxon>
        <taxon>Weeksellaceae</taxon>
        <taxon>Chryseobacterium group</taxon>
        <taxon>Chryseobacterium</taxon>
    </lineage>
</organism>
<accession>A0A3G6M9K1</accession>